<organism evidence="7 8">
    <name type="scientific">Isoptericola dokdonensis DS-3</name>
    <dbReference type="NCBI Taxonomy" id="1300344"/>
    <lineage>
        <taxon>Bacteria</taxon>
        <taxon>Bacillati</taxon>
        <taxon>Actinomycetota</taxon>
        <taxon>Actinomycetes</taxon>
        <taxon>Micrococcales</taxon>
        <taxon>Promicromonosporaceae</taxon>
        <taxon>Isoptericola</taxon>
    </lineage>
</organism>
<dbReference type="KEGG" id="ido:I598_3253"/>
<evidence type="ECO:0000256" key="5">
    <source>
        <dbReference type="SAM" id="MobiDB-lite"/>
    </source>
</evidence>
<feature type="compositionally biased region" description="Gly residues" evidence="5">
    <location>
        <begin position="270"/>
        <end position="310"/>
    </location>
</feature>
<accession>A0A161HT01</accession>
<dbReference type="PANTHER" id="PTHR30346">
    <property type="entry name" value="TRANSCRIPTIONAL DUAL REGULATOR HCAR-RELATED"/>
    <property type="match status" value="1"/>
</dbReference>
<keyword evidence="2" id="KW-0805">Transcription regulation</keyword>
<dbReference type="AlphaFoldDB" id="A0A161HT01"/>
<dbReference type="EMBL" id="CP014209">
    <property type="protein sequence ID" value="ANC32762.1"/>
    <property type="molecule type" value="Genomic_DNA"/>
</dbReference>
<evidence type="ECO:0000256" key="3">
    <source>
        <dbReference type="ARBA" id="ARBA00023125"/>
    </source>
</evidence>
<dbReference type="SUPFAM" id="SSF53850">
    <property type="entry name" value="Periplasmic binding protein-like II"/>
    <property type="match status" value="1"/>
</dbReference>
<feature type="domain" description="LysR substrate-binding" evidence="6">
    <location>
        <begin position="41"/>
        <end position="229"/>
    </location>
</feature>
<feature type="compositionally biased region" description="Acidic residues" evidence="5">
    <location>
        <begin position="12"/>
        <end position="24"/>
    </location>
</feature>
<keyword evidence="3" id="KW-0238">DNA-binding</keyword>
<dbReference type="GO" id="GO:0003700">
    <property type="term" value="F:DNA-binding transcription factor activity"/>
    <property type="evidence" value="ECO:0007669"/>
    <property type="project" value="TreeGrafter"/>
</dbReference>
<proteinExistence type="inferred from homology"/>
<keyword evidence="8" id="KW-1185">Reference proteome</keyword>
<evidence type="ECO:0000256" key="1">
    <source>
        <dbReference type="ARBA" id="ARBA00009437"/>
    </source>
</evidence>
<dbReference type="InterPro" id="IPR005119">
    <property type="entry name" value="LysR_subst-bd"/>
</dbReference>
<dbReference type="Pfam" id="PF03466">
    <property type="entry name" value="LysR_substrate"/>
    <property type="match status" value="1"/>
</dbReference>
<dbReference type="PANTHER" id="PTHR30346:SF0">
    <property type="entry name" value="HCA OPERON TRANSCRIPTIONAL ACTIVATOR HCAR"/>
    <property type="match status" value="1"/>
</dbReference>
<evidence type="ECO:0000256" key="4">
    <source>
        <dbReference type="ARBA" id="ARBA00023163"/>
    </source>
</evidence>
<feature type="compositionally biased region" description="Basic and acidic residues" evidence="5">
    <location>
        <begin position="1"/>
        <end position="11"/>
    </location>
</feature>
<gene>
    <name evidence="7" type="primary">hcaR_3</name>
    <name evidence="7" type="ORF">I598_3253</name>
</gene>
<dbReference type="CDD" id="cd08414">
    <property type="entry name" value="PBP2_LTTR_aromatics_like"/>
    <property type="match status" value="1"/>
</dbReference>
<feature type="region of interest" description="Disordered" evidence="5">
    <location>
        <begin position="231"/>
        <end position="310"/>
    </location>
</feature>
<feature type="region of interest" description="Disordered" evidence="5">
    <location>
        <begin position="1"/>
        <end position="31"/>
    </location>
</feature>
<sequence>MPDGTPDRTPGDDSDLDLPVEPDDDRPRFRWGYVPGATPGRWARTWRDRLPDVHLELVQVEAADVEGALRAGDVDAALGRLPVDTDEFHAIRLYEEVPVVVVSKDHLLAATEEDEHVAVSDLADDVLWVAADDVLFGGDEPRPGRAPEAYDDGSGTLVTPAPSTTAEAVAWTANGSGVTVVPMSLARLHHRKDVVHRLLDDAPLAPVGLVWLRDRDDDLVEELVGIVRGRTANSSRGRRAAVPEESTGKKSRGRRKGGAEPTGQGRSGKSAGGKGGAARGGQSGRGGPRGKGAPGGKGAQGGRSGGRGRR</sequence>
<evidence type="ECO:0000259" key="6">
    <source>
        <dbReference type="Pfam" id="PF03466"/>
    </source>
</evidence>
<dbReference type="Proteomes" id="UP000076794">
    <property type="component" value="Chromosome"/>
</dbReference>
<reference evidence="7 8" key="1">
    <citation type="submission" date="2016-01" db="EMBL/GenBank/DDBJ databases">
        <title>Complete genome sequence of a soil Actinobacterium, Isoptericola dokdonensis DS-3.</title>
        <authorList>
            <person name="Kwon S.-K."/>
            <person name="Kim J.F."/>
        </authorList>
    </citation>
    <scope>NUCLEOTIDE SEQUENCE [LARGE SCALE GENOMIC DNA]</scope>
    <source>
        <strain evidence="7 8">DS-3</strain>
    </source>
</reference>
<protein>
    <submittedName>
        <fullName evidence="7">Hca operon transcriptional activator</fullName>
    </submittedName>
</protein>
<dbReference type="STRING" id="1300344.I598_3253"/>
<evidence type="ECO:0000313" key="8">
    <source>
        <dbReference type="Proteomes" id="UP000076794"/>
    </source>
</evidence>
<dbReference type="Gene3D" id="3.40.190.10">
    <property type="entry name" value="Periplasmic binding protein-like II"/>
    <property type="match status" value="4"/>
</dbReference>
<evidence type="ECO:0000256" key="2">
    <source>
        <dbReference type="ARBA" id="ARBA00023015"/>
    </source>
</evidence>
<dbReference type="GO" id="GO:0032993">
    <property type="term" value="C:protein-DNA complex"/>
    <property type="evidence" value="ECO:0007669"/>
    <property type="project" value="TreeGrafter"/>
</dbReference>
<dbReference type="GO" id="GO:0003677">
    <property type="term" value="F:DNA binding"/>
    <property type="evidence" value="ECO:0007669"/>
    <property type="project" value="UniProtKB-KW"/>
</dbReference>
<dbReference type="PATRIC" id="fig|1300344.3.peg.3273"/>
<comment type="similarity">
    <text evidence="1">Belongs to the LysR transcriptional regulatory family.</text>
</comment>
<keyword evidence="4" id="KW-0804">Transcription</keyword>
<name>A0A161HT01_9MICO</name>
<evidence type="ECO:0000313" key="7">
    <source>
        <dbReference type="EMBL" id="ANC32762.1"/>
    </source>
</evidence>